<gene>
    <name evidence="2" type="ORF">JYP50_08940</name>
</gene>
<evidence type="ECO:0000256" key="1">
    <source>
        <dbReference type="SAM" id="SignalP"/>
    </source>
</evidence>
<feature type="chain" id="PRO_5038108136" evidence="1">
    <location>
        <begin position="36"/>
        <end position="651"/>
    </location>
</feature>
<keyword evidence="3" id="KW-1185">Reference proteome</keyword>
<sequence>MIRVQFDQQGAGRVKTATSAFLAILPLLFTAPVAAATEAYTEQRQPCTDHRPLKQPFFGDLHVHTRYSLDASTQGTRTTPEQAYQFARGAELPIQPWTEAGEGMRALQLRRPLDFAMVSDHAELIGEVAMCNNPELEGHNAWQCLVYRHWPRAAFYLFNYMSAIEASHLGLCGEDDALCLAAARGPWGEMQAAAEDYYDRSADCEFTTFVGYEWTGGEPDSGGNLHRNVVFRNAEVPALPISFIDGPAAVQLWGSLDSQCNSAQGACDSLVIPHNANLSAGYMYSGREDDGAPMSVEYARLRRQFEPLAEIMQHKGASECYYQAGVTQDELCAFEQQPVDNISGFDNPPRPDTGFLRRVLADGLQLQRELGVNPYQQGFVASTDTHLGAPGAAEEDRFLGHGGAGVPAAREIPPGLPDKLEYNPGGLAVLWAEENSRDALFRAMRRREAYGTSGPRIVTRFFAGWDYPGDLCQQADRVERAYAGGVPMGGELSVPPAEDTGPSFLVVAQQDAGTADSPGMPLQRIQIVKAWVDREGESHQQVLDVAGSADNGASVDLDTCEPRGEGHAQLCGVWRDDDFDASQPAYYYSRVVENPSCRWSQRLCLAAGVDCDEPDSVPDDYANCCSAEHLPTIQERAWTSPIWYTPPAGES</sequence>
<dbReference type="Proteomes" id="UP000664303">
    <property type="component" value="Unassembled WGS sequence"/>
</dbReference>
<name>A0A939DEL6_9GAMM</name>
<organism evidence="2 3">
    <name type="scientific">Parahaliea mediterranea</name>
    <dbReference type="NCBI Taxonomy" id="651086"/>
    <lineage>
        <taxon>Bacteria</taxon>
        <taxon>Pseudomonadati</taxon>
        <taxon>Pseudomonadota</taxon>
        <taxon>Gammaproteobacteria</taxon>
        <taxon>Cellvibrionales</taxon>
        <taxon>Halieaceae</taxon>
        <taxon>Parahaliea</taxon>
    </lineage>
</organism>
<protein>
    <submittedName>
        <fullName evidence="2">DUF3604 domain-containing protein</fullName>
    </submittedName>
</protein>
<dbReference type="Pfam" id="PF12228">
    <property type="entry name" value="DUF3604"/>
    <property type="match status" value="1"/>
</dbReference>
<evidence type="ECO:0000313" key="2">
    <source>
        <dbReference type="EMBL" id="MBN7796714.1"/>
    </source>
</evidence>
<accession>A0A939DEL6</accession>
<dbReference type="AlphaFoldDB" id="A0A939DEL6"/>
<feature type="signal peptide" evidence="1">
    <location>
        <begin position="1"/>
        <end position="35"/>
    </location>
</feature>
<dbReference type="InterPro" id="IPR022028">
    <property type="entry name" value="DUF3604"/>
</dbReference>
<comment type="caution">
    <text evidence="2">The sequence shown here is derived from an EMBL/GenBank/DDBJ whole genome shotgun (WGS) entry which is preliminary data.</text>
</comment>
<keyword evidence="1" id="KW-0732">Signal</keyword>
<dbReference type="EMBL" id="JAFKCZ010000006">
    <property type="protein sequence ID" value="MBN7796714.1"/>
    <property type="molecule type" value="Genomic_DNA"/>
</dbReference>
<evidence type="ECO:0000313" key="3">
    <source>
        <dbReference type="Proteomes" id="UP000664303"/>
    </source>
</evidence>
<reference evidence="2" key="1">
    <citation type="submission" date="2021-02" db="EMBL/GenBank/DDBJ databases">
        <title>PHA producing bacteria isolated from coastal sediment in Guangdong, Shenzhen.</title>
        <authorList>
            <person name="Zheng W."/>
            <person name="Yu S."/>
            <person name="Huang Y."/>
        </authorList>
    </citation>
    <scope>NUCLEOTIDE SEQUENCE</scope>
    <source>
        <strain evidence="2">TN14-10</strain>
    </source>
</reference>
<proteinExistence type="predicted"/>